<feature type="domain" description="Protein-glutamine gamma-glutamyltransferase-like C-terminal" evidence="4">
    <location>
        <begin position="150"/>
        <end position="219"/>
    </location>
</feature>
<organism evidence="5 6">
    <name type="scientific">Phytohabitans kaempferiae</name>
    <dbReference type="NCBI Taxonomy" id="1620943"/>
    <lineage>
        <taxon>Bacteria</taxon>
        <taxon>Bacillati</taxon>
        <taxon>Actinomycetota</taxon>
        <taxon>Actinomycetes</taxon>
        <taxon>Micromonosporales</taxon>
        <taxon>Micromonosporaceae</taxon>
    </lineage>
</organism>
<dbReference type="InterPro" id="IPR025403">
    <property type="entry name" value="TgpA-like_C"/>
</dbReference>
<keyword evidence="6" id="KW-1185">Reference proteome</keyword>
<feature type="transmembrane region" description="Helical" evidence="2">
    <location>
        <begin position="74"/>
        <end position="99"/>
    </location>
</feature>
<feature type="region of interest" description="Disordered" evidence="1">
    <location>
        <begin position="32"/>
        <end position="56"/>
    </location>
</feature>
<keyword evidence="3" id="KW-0732">Signal</keyword>
<accession>A0ABV6LVM1</accession>
<evidence type="ECO:0000256" key="3">
    <source>
        <dbReference type="SAM" id="SignalP"/>
    </source>
</evidence>
<evidence type="ECO:0000256" key="2">
    <source>
        <dbReference type="SAM" id="Phobius"/>
    </source>
</evidence>
<dbReference type="RefSeq" id="WP_377243965.1">
    <property type="nucleotide sequence ID" value="NZ_JBHLUH010000004.1"/>
</dbReference>
<keyword evidence="2" id="KW-0472">Membrane</keyword>
<protein>
    <submittedName>
        <fullName evidence="5">DUF4129 domain-containing protein</fullName>
    </submittedName>
</protein>
<reference evidence="5 6" key="1">
    <citation type="submission" date="2024-09" db="EMBL/GenBank/DDBJ databases">
        <authorList>
            <person name="Sun Q."/>
            <person name="Mori K."/>
        </authorList>
    </citation>
    <scope>NUCLEOTIDE SEQUENCE [LARGE SCALE GENOMIC DNA]</scope>
    <source>
        <strain evidence="5 6">TBRC 3947</strain>
    </source>
</reference>
<dbReference type="Proteomes" id="UP001589867">
    <property type="component" value="Unassembled WGS sequence"/>
</dbReference>
<evidence type="ECO:0000256" key="1">
    <source>
        <dbReference type="SAM" id="MobiDB-lite"/>
    </source>
</evidence>
<keyword evidence="2" id="KW-1133">Transmembrane helix</keyword>
<name>A0ABV6LVM1_9ACTN</name>
<feature type="chain" id="PRO_5045651795" evidence="3">
    <location>
        <begin position="26"/>
        <end position="231"/>
    </location>
</feature>
<keyword evidence="2" id="KW-0812">Transmembrane</keyword>
<comment type="caution">
    <text evidence="5">The sequence shown here is derived from an EMBL/GenBank/DDBJ whole genome shotgun (WGS) entry which is preliminary data.</text>
</comment>
<evidence type="ECO:0000313" key="6">
    <source>
        <dbReference type="Proteomes" id="UP001589867"/>
    </source>
</evidence>
<sequence length="231" mass="25006">MTLGSLRRWWPLAAVVLLLALAAVAAAHSSPQIGRVNEQSEESGPGPELERHEVQVTEQPGDFVDTDPAEVPSWLGTAAVVIGVVVLAVLLGLMVWSFARDIARRRGRGKMPPRELRRTASAEEVVAALDAGLIDLSDTDLDPRRAVIACWLRLEQAAAAAGTPRQVADTPTDLVTRLLGEHNVSADVLASFADVYREARYATRAVDEQMREHARSALQRLRAELTAGARP</sequence>
<proteinExistence type="predicted"/>
<dbReference type="Pfam" id="PF13559">
    <property type="entry name" value="DUF4129"/>
    <property type="match status" value="1"/>
</dbReference>
<evidence type="ECO:0000259" key="4">
    <source>
        <dbReference type="Pfam" id="PF13559"/>
    </source>
</evidence>
<feature type="signal peptide" evidence="3">
    <location>
        <begin position="1"/>
        <end position="25"/>
    </location>
</feature>
<evidence type="ECO:0000313" key="5">
    <source>
        <dbReference type="EMBL" id="MFC0526293.1"/>
    </source>
</evidence>
<gene>
    <name evidence="5" type="ORF">ACFFIA_01275</name>
</gene>
<dbReference type="EMBL" id="JBHLUH010000004">
    <property type="protein sequence ID" value="MFC0526293.1"/>
    <property type="molecule type" value="Genomic_DNA"/>
</dbReference>